<sequence length="82" mass="9440">MRDEETIQIIGPATLLVDRMDKKKFRIARIRKGRKTGTRDIMKKRKMRIQNTEKKSPEEQPEKVSEPKIIAKKTTGEDGSSG</sequence>
<protein>
    <submittedName>
        <fullName evidence="2">Uncharacterized protein</fullName>
    </submittedName>
</protein>
<gene>
    <name evidence="2" type="ORF">HHI36_014108</name>
</gene>
<accession>A0ABD2N1I6</accession>
<proteinExistence type="predicted"/>
<evidence type="ECO:0000256" key="1">
    <source>
        <dbReference type="SAM" id="MobiDB-lite"/>
    </source>
</evidence>
<comment type="caution">
    <text evidence="2">The sequence shown here is derived from an EMBL/GenBank/DDBJ whole genome shotgun (WGS) entry which is preliminary data.</text>
</comment>
<reference evidence="2 3" key="1">
    <citation type="journal article" date="2021" name="BMC Biol.">
        <title>Horizontally acquired antibacterial genes associated with adaptive radiation of ladybird beetles.</title>
        <authorList>
            <person name="Li H.S."/>
            <person name="Tang X.F."/>
            <person name="Huang Y.H."/>
            <person name="Xu Z.Y."/>
            <person name="Chen M.L."/>
            <person name="Du X.Y."/>
            <person name="Qiu B.Y."/>
            <person name="Chen P.T."/>
            <person name="Zhang W."/>
            <person name="Slipinski A."/>
            <person name="Escalona H.E."/>
            <person name="Waterhouse R.M."/>
            <person name="Zwick A."/>
            <person name="Pang H."/>
        </authorList>
    </citation>
    <scope>NUCLEOTIDE SEQUENCE [LARGE SCALE GENOMIC DNA]</scope>
    <source>
        <strain evidence="2">SYSU2018</strain>
    </source>
</reference>
<organism evidence="2 3">
    <name type="scientific">Cryptolaemus montrouzieri</name>
    <dbReference type="NCBI Taxonomy" id="559131"/>
    <lineage>
        <taxon>Eukaryota</taxon>
        <taxon>Metazoa</taxon>
        <taxon>Ecdysozoa</taxon>
        <taxon>Arthropoda</taxon>
        <taxon>Hexapoda</taxon>
        <taxon>Insecta</taxon>
        <taxon>Pterygota</taxon>
        <taxon>Neoptera</taxon>
        <taxon>Endopterygota</taxon>
        <taxon>Coleoptera</taxon>
        <taxon>Polyphaga</taxon>
        <taxon>Cucujiformia</taxon>
        <taxon>Coccinelloidea</taxon>
        <taxon>Coccinellidae</taxon>
        <taxon>Scymninae</taxon>
        <taxon>Scymnini</taxon>
        <taxon>Cryptolaemus</taxon>
    </lineage>
</organism>
<name>A0ABD2N1I6_9CUCU</name>
<dbReference type="AlphaFoldDB" id="A0ABD2N1I6"/>
<feature type="compositionally biased region" description="Basic and acidic residues" evidence="1">
    <location>
        <begin position="51"/>
        <end position="66"/>
    </location>
</feature>
<feature type="region of interest" description="Disordered" evidence="1">
    <location>
        <begin position="33"/>
        <end position="82"/>
    </location>
</feature>
<evidence type="ECO:0000313" key="3">
    <source>
        <dbReference type="Proteomes" id="UP001516400"/>
    </source>
</evidence>
<dbReference type="Proteomes" id="UP001516400">
    <property type="component" value="Unassembled WGS sequence"/>
</dbReference>
<dbReference type="EMBL" id="JABFTP020000062">
    <property type="protein sequence ID" value="KAL3272643.1"/>
    <property type="molecule type" value="Genomic_DNA"/>
</dbReference>
<feature type="compositionally biased region" description="Basic residues" evidence="1">
    <location>
        <begin position="33"/>
        <end position="48"/>
    </location>
</feature>
<evidence type="ECO:0000313" key="2">
    <source>
        <dbReference type="EMBL" id="KAL3272643.1"/>
    </source>
</evidence>
<keyword evidence="3" id="KW-1185">Reference proteome</keyword>